<gene>
    <name evidence="1" type="ORF">LCGC14_0775000</name>
</gene>
<sequence>MKNHSLIESEQVFRELFDNMSSGVAVYEAINNGDDFIFKDINKTGENLSNIERKNILDKKVKVRYNHD</sequence>
<dbReference type="EMBL" id="LAZR01001975">
    <property type="protein sequence ID" value="KKN36297.1"/>
    <property type="molecule type" value="Genomic_DNA"/>
</dbReference>
<comment type="caution">
    <text evidence="1">The sequence shown here is derived from an EMBL/GenBank/DDBJ whole genome shotgun (WGS) entry which is preliminary data.</text>
</comment>
<reference evidence="1" key="1">
    <citation type="journal article" date="2015" name="Nature">
        <title>Complex archaea that bridge the gap between prokaryotes and eukaryotes.</title>
        <authorList>
            <person name="Spang A."/>
            <person name="Saw J.H."/>
            <person name="Jorgensen S.L."/>
            <person name="Zaremba-Niedzwiedzka K."/>
            <person name="Martijn J."/>
            <person name="Lind A.E."/>
            <person name="van Eijk R."/>
            <person name="Schleper C."/>
            <person name="Guy L."/>
            <person name="Ettema T.J."/>
        </authorList>
    </citation>
    <scope>NUCLEOTIDE SEQUENCE</scope>
</reference>
<evidence type="ECO:0008006" key="2">
    <source>
        <dbReference type="Google" id="ProtNLM"/>
    </source>
</evidence>
<accession>A0A0F9QH51</accession>
<organism evidence="1">
    <name type="scientific">marine sediment metagenome</name>
    <dbReference type="NCBI Taxonomy" id="412755"/>
    <lineage>
        <taxon>unclassified sequences</taxon>
        <taxon>metagenomes</taxon>
        <taxon>ecological metagenomes</taxon>
    </lineage>
</organism>
<proteinExistence type="predicted"/>
<name>A0A0F9QH51_9ZZZZ</name>
<protein>
    <recommendedName>
        <fullName evidence="2">PAS domain-containing protein</fullName>
    </recommendedName>
</protein>
<dbReference type="AlphaFoldDB" id="A0A0F9QH51"/>
<evidence type="ECO:0000313" key="1">
    <source>
        <dbReference type="EMBL" id="KKN36297.1"/>
    </source>
</evidence>
<dbReference type="Gene3D" id="3.30.450.20">
    <property type="entry name" value="PAS domain"/>
    <property type="match status" value="1"/>
</dbReference>